<dbReference type="KEGG" id="arf:AR1Y2_0240"/>
<dbReference type="SUPFAM" id="SSF52266">
    <property type="entry name" value="SGNH hydrolase"/>
    <property type="match status" value="1"/>
</dbReference>
<feature type="domain" description="SGNH hydrolase-type esterase" evidence="1">
    <location>
        <begin position="6"/>
        <end position="190"/>
    </location>
</feature>
<reference evidence="2 3" key="1">
    <citation type="submission" date="2019-05" db="EMBL/GenBank/DDBJ databases">
        <title>Complete genome sequencing of Anaerostipes rhamnosivorans.</title>
        <authorList>
            <person name="Bui T.P.N."/>
            <person name="de Vos W.M."/>
        </authorList>
    </citation>
    <scope>NUCLEOTIDE SEQUENCE [LARGE SCALE GENOMIC DNA]</scope>
    <source>
        <strain evidence="2 3">1y2</strain>
    </source>
</reference>
<dbReference type="Proteomes" id="UP000298653">
    <property type="component" value="Chromosome"/>
</dbReference>
<keyword evidence="3" id="KW-1185">Reference proteome</keyword>
<evidence type="ECO:0000313" key="3">
    <source>
        <dbReference type="Proteomes" id="UP000298653"/>
    </source>
</evidence>
<dbReference type="AlphaFoldDB" id="A0A4P8IDC3"/>
<sequence>MRQILCFGDSNTYGLIPGTEGRYPWGVRWTSLLEEMVNPSQYRIVEEGLCGRTADFSDLSRAGRKATDSFSMILESHQPLDTVILMLGTNDCKKVYDASEYQIGKGLEKLLIKIRNHSDKTKVLIVSPIELGLEVEEKDPEFDRKSVKTSRRLKHVYRKLAEKYGFEFLAASDYAQASEKDQQHLDEYGHQKLATAIFKNIFAK</sequence>
<dbReference type="EMBL" id="CP040058">
    <property type="protein sequence ID" value="QCP33694.1"/>
    <property type="molecule type" value="Genomic_DNA"/>
</dbReference>
<dbReference type="Pfam" id="PF13472">
    <property type="entry name" value="Lipase_GDSL_2"/>
    <property type="match status" value="1"/>
</dbReference>
<protein>
    <submittedName>
        <fullName evidence="2">Arylesterase</fullName>
    </submittedName>
</protein>
<proteinExistence type="predicted"/>
<dbReference type="InterPro" id="IPR051532">
    <property type="entry name" value="Ester_Hydrolysis_Enzymes"/>
</dbReference>
<gene>
    <name evidence="2" type="ORF">AR1Y2_0240</name>
</gene>
<evidence type="ECO:0000259" key="1">
    <source>
        <dbReference type="Pfam" id="PF13472"/>
    </source>
</evidence>
<name>A0A4P8IDC3_9FIRM</name>
<dbReference type="RefSeq" id="WP_137327335.1">
    <property type="nucleotide sequence ID" value="NZ_CP040058.1"/>
</dbReference>
<dbReference type="PANTHER" id="PTHR30383:SF29">
    <property type="entry name" value="SGNH HYDROLASE-TYPE ESTERASE DOMAIN-CONTAINING PROTEIN"/>
    <property type="match status" value="1"/>
</dbReference>
<accession>A0A4P8IDC3</accession>
<dbReference type="InterPro" id="IPR036514">
    <property type="entry name" value="SGNH_hydro_sf"/>
</dbReference>
<dbReference type="PANTHER" id="PTHR30383">
    <property type="entry name" value="THIOESTERASE 1/PROTEASE 1/LYSOPHOSPHOLIPASE L1"/>
    <property type="match status" value="1"/>
</dbReference>
<dbReference type="OrthoDB" id="164654at2"/>
<evidence type="ECO:0000313" key="2">
    <source>
        <dbReference type="EMBL" id="QCP33694.1"/>
    </source>
</evidence>
<organism evidence="2 3">
    <name type="scientific">Anaerostipes rhamnosivorans</name>
    <dbReference type="NCBI Taxonomy" id="1229621"/>
    <lineage>
        <taxon>Bacteria</taxon>
        <taxon>Bacillati</taxon>
        <taxon>Bacillota</taxon>
        <taxon>Clostridia</taxon>
        <taxon>Lachnospirales</taxon>
        <taxon>Lachnospiraceae</taxon>
        <taxon>Anaerostipes</taxon>
    </lineage>
</organism>
<dbReference type="InterPro" id="IPR013830">
    <property type="entry name" value="SGNH_hydro"/>
</dbReference>
<dbReference type="Gene3D" id="3.40.50.1110">
    <property type="entry name" value="SGNH hydrolase"/>
    <property type="match status" value="1"/>
</dbReference>